<comment type="caution">
    <text evidence="3">The sequence shown here is derived from an EMBL/GenBank/DDBJ whole genome shotgun (WGS) entry which is preliminary data.</text>
</comment>
<proteinExistence type="predicted"/>
<evidence type="ECO:0000313" key="4">
    <source>
        <dbReference type="Proteomes" id="UP000256220"/>
    </source>
</evidence>
<dbReference type="EMBL" id="JFBM01000012">
    <property type="protein sequence ID" value="KFU80280.1"/>
    <property type="molecule type" value="Genomic_DNA"/>
</dbReference>
<dbReference type="Proteomes" id="UP000256220">
    <property type="component" value="Unassembled WGS sequence"/>
</dbReference>
<dbReference type="SMART" id="SM00860">
    <property type="entry name" value="SMI1_KNR4"/>
    <property type="match status" value="1"/>
</dbReference>
<reference evidence="3 4" key="1">
    <citation type="journal article" date="2014" name="Genome Announc.">
        <title>Draft Genome Sequence of Amycolatopsis lurida NRRL 2430, Producer of the Glycopeptide Family Antibiotic Ristocetin.</title>
        <authorList>
            <person name="Kwun M.J."/>
            <person name="Hong H.J."/>
        </authorList>
    </citation>
    <scope>NUCLEOTIDE SEQUENCE [LARGE SCALE GENOMIC DNA]</scope>
    <source>
        <strain evidence="3 4">NRRL 2430</strain>
    </source>
</reference>
<feature type="region of interest" description="Disordered" evidence="1">
    <location>
        <begin position="181"/>
        <end position="202"/>
    </location>
</feature>
<feature type="domain" description="Knr4/Smi1-like" evidence="2">
    <location>
        <begin position="30"/>
        <end position="153"/>
    </location>
</feature>
<accession>A0A2P2FU76</accession>
<feature type="compositionally biased region" description="Basic and acidic residues" evidence="1">
    <location>
        <begin position="193"/>
        <end position="202"/>
    </location>
</feature>
<dbReference type="InterPro" id="IPR018958">
    <property type="entry name" value="Knr4/Smi1-like_dom"/>
</dbReference>
<keyword evidence="4" id="KW-1185">Reference proteome</keyword>
<name>A0A2P2FU76_AMYLU</name>
<protein>
    <recommendedName>
        <fullName evidence="2">Knr4/Smi1-like domain-containing protein</fullName>
    </recommendedName>
</protein>
<evidence type="ECO:0000313" key="3">
    <source>
        <dbReference type="EMBL" id="KFU80280.1"/>
    </source>
</evidence>
<evidence type="ECO:0000259" key="2">
    <source>
        <dbReference type="SMART" id="SM00860"/>
    </source>
</evidence>
<organism evidence="3 4">
    <name type="scientific">Amycolatopsis lurida NRRL 2430</name>
    <dbReference type="NCBI Taxonomy" id="1460371"/>
    <lineage>
        <taxon>Bacteria</taxon>
        <taxon>Bacillati</taxon>
        <taxon>Actinomycetota</taxon>
        <taxon>Actinomycetes</taxon>
        <taxon>Pseudonocardiales</taxon>
        <taxon>Pseudonocardiaceae</taxon>
        <taxon>Amycolatopsis</taxon>
    </lineage>
</organism>
<dbReference type="Pfam" id="PF09346">
    <property type="entry name" value="SMI1_KNR4"/>
    <property type="match status" value="1"/>
</dbReference>
<sequence>MNGDVDSVWERITAWLRLHTPVTAATLRPPASADDVRAVQNAVGRPLPDDLLAWWRLMDGVDDDADYRTAFTVPGVYMPLAVARVREEWAGLSAYPDQDCCRPDGHHQRAAGDPVLGFCTALLPVCRAVDGAVLAVDLRPGTHHGRVMDWMAQAGAHRTTWAGISAMLTDTAGRLEQYITAPGTRPQPGQVTIRDDGVLTWE</sequence>
<gene>
    <name evidence="3" type="ORF">BB31_15760</name>
</gene>
<dbReference type="AlphaFoldDB" id="A0A2P2FU76"/>
<evidence type="ECO:0000256" key="1">
    <source>
        <dbReference type="SAM" id="MobiDB-lite"/>
    </source>
</evidence>